<keyword evidence="3" id="KW-1134">Transmembrane beta strand</keyword>
<keyword evidence="6" id="KW-0472">Membrane</keyword>
<dbReference type="EMBL" id="RCCJ01000001">
    <property type="protein sequence ID" value="RLJ70863.1"/>
    <property type="molecule type" value="Genomic_DNA"/>
</dbReference>
<keyword evidence="2" id="KW-0813">Transport</keyword>
<dbReference type="Proteomes" id="UP000267841">
    <property type="component" value="Unassembled WGS sequence"/>
</dbReference>
<dbReference type="AlphaFoldDB" id="A0A497XVP2"/>
<dbReference type="Gene3D" id="2.40.170.20">
    <property type="entry name" value="TonB-dependent receptor, beta-barrel domain"/>
    <property type="match status" value="1"/>
</dbReference>
<dbReference type="InterPro" id="IPR039426">
    <property type="entry name" value="TonB-dep_rcpt-like"/>
</dbReference>
<dbReference type="SUPFAM" id="SSF56935">
    <property type="entry name" value="Porins"/>
    <property type="match status" value="1"/>
</dbReference>
<dbReference type="InterPro" id="IPR037066">
    <property type="entry name" value="Plug_dom_sf"/>
</dbReference>
<keyword evidence="7" id="KW-0998">Cell outer membrane</keyword>
<dbReference type="Gene3D" id="2.170.130.10">
    <property type="entry name" value="TonB-dependent receptor, plug domain"/>
    <property type="match status" value="1"/>
</dbReference>
<reference evidence="8 9" key="1">
    <citation type="submission" date="2018-10" db="EMBL/GenBank/DDBJ databases">
        <title>Genomic Encyclopedia of Archaeal and Bacterial Type Strains, Phase II (KMG-II): from individual species to whole genera.</title>
        <authorList>
            <person name="Goeker M."/>
        </authorList>
    </citation>
    <scope>NUCLEOTIDE SEQUENCE [LARGE SCALE GENOMIC DNA]</scope>
    <source>
        <strain evidence="8 9">DSM 16510</strain>
    </source>
</reference>
<comment type="subcellular location">
    <subcellularLocation>
        <location evidence="1">Cell outer membrane</location>
        <topology evidence="1">Multi-pass membrane protein</topology>
    </subcellularLocation>
</comment>
<dbReference type="GO" id="GO:0015344">
    <property type="term" value="F:siderophore uptake transmembrane transporter activity"/>
    <property type="evidence" value="ECO:0007669"/>
    <property type="project" value="TreeGrafter"/>
</dbReference>
<evidence type="ECO:0000256" key="1">
    <source>
        <dbReference type="ARBA" id="ARBA00004571"/>
    </source>
</evidence>
<evidence type="ECO:0000256" key="5">
    <source>
        <dbReference type="ARBA" id="ARBA00022729"/>
    </source>
</evidence>
<dbReference type="PANTHER" id="PTHR30069:SF29">
    <property type="entry name" value="HEMOGLOBIN AND HEMOGLOBIN-HAPTOGLOBIN-BINDING PROTEIN 1-RELATED"/>
    <property type="match status" value="1"/>
</dbReference>
<evidence type="ECO:0000256" key="7">
    <source>
        <dbReference type="ARBA" id="ARBA00023237"/>
    </source>
</evidence>
<comment type="caution">
    <text evidence="8">The sequence shown here is derived from an EMBL/GenBank/DDBJ whole genome shotgun (WGS) entry which is preliminary data.</text>
</comment>
<keyword evidence="5" id="KW-0732">Signal</keyword>
<dbReference type="OrthoDB" id="8820at2"/>
<proteinExistence type="predicted"/>
<gene>
    <name evidence="8" type="ORF">BCF55_1148</name>
</gene>
<protein>
    <submittedName>
        <fullName evidence="8">Iron complex outermembrane receptor protein</fullName>
    </submittedName>
</protein>
<evidence type="ECO:0000313" key="9">
    <source>
        <dbReference type="Proteomes" id="UP000267841"/>
    </source>
</evidence>
<dbReference type="RefSeq" id="WP_121011257.1">
    <property type="nucleotide sequence ID" value="NZ_RCCJ01000001.1"/>
</dbReference>
<dbReference type="GO" id="GO:0009279">
    <property type="term" value="C:cell outer membrane"/>
    <property type="evidence" value="ECO:0007669"/>
    <property type="project" value="UniProtKB-SubCell"/>
</dbReference>
<dbReference type="GO" id="GO:0044718">
    <property type="term" value="P:siderophore transmembrane transport"/>
    <property type="evidence" value="ECO:0007669"/>
    <property type="project" value="TreeGrafter"/>
</dbReference>
<name>A0A497XVP2_9AQUI</name>
<evidence type="ECO:0000256" key="4">
    <source>
        <dbReference type="ARBA" id="ARBA00022692"/>
    </source>
</evidence>
<evidence type="ECO:0000313" key="8">
    <source>
        <dbReference type="EMBL" id="RLJ70863.1"/>
    </source>
</evidence>
<evidence type="ECO:0000256" key="3">
    <source>
        <dbReference type="ARBA" id="ARBA00022452"/>
    </source>
</evidence>
<evidence type="ECO:0000256" key="2">
    <source>
        <dbReference type="ARBA" id="ARBA00022448"/>
    </source>
</evidence>
<keyword evidence="8" id="KW-0675">Receptor</keyword>
<accession>A0A497XVP2</accession>
<sequence length="637" mass="72690">MKMIYKAGALLLLITLSFSQDITELLKEYKEASELYNQTRRDSLGHLILFTREDIERMQAHRLADLLKSIHFFTTADNRFGILTLNEYGGYSFIPKHIRLYINDHEVSSLHTGSPFLVWENLPLDSVDHVEVYLGVGAIELGNDPATLIIKVYTKEPSKENANSLRTTLTSRKGYAGVIYSARELNENFSYLFLISEGFDNRKDNWLGGQELSRDARYRYAYFGIYSENTSVEFGYGYIRKDPFMGFALDNVAEKGYTEAEDLYLTLTAHPSGDKSTKFVFSLDNHKRKHFESSSSGLYIPIFMDPFNPVNNPRDFYENAFFSKVTLYLSKEFSSQENKLLTAVSYKLYNSDIDSRYYITLGNVKQNVGATVPFNRQEIYSLIVEDKFSLSPSNLIIGGVKFDKYFRNGGFKDFSEFIARVGYISVINDNLSLKGFVSRSYIPPFFYDTEISGRDLDTVKIPFAFSAEGLLKLWNVKFGFGLGYVRIKDAIVPDNTGRLTNMEETITEKPIFINVENQLSENHKLQAGYSIFLDPDRKTSSTSGGYVRLLSTIGKFDAFGELIYRRGFEFSGRNVEDGYELNSGITYHVSDDLAIKLKGENLLGKAIETPYLVPQTGEVVTYPVRERTLYLSVEWVF</sequence>
<keyword evidence="9" id="KW-1185">Reference proteome</keyword>
<keyword evidence="4" id="KW-0812">Transmembrane</keyword>
<dbReference type="PANTHER" id="PTHR30069">
    <property type="entry name" value="TONB-DEPENDENT OUTER MEMBRANE RECEPTOR"/>
    <property type="match status" value="1"/>
</dbReference>
<organism evidence="8 9">
    <name type="scientific">Hydrogenivirga caldilitoris</name>
    <dbReference type="NCBI Taxonomy" id="246264"/>
    <lineage>
        <taxon>Bacteria</taxon>
        <taxon>Pseudomonadati</taxon>
        <taxon>Aquificota</taxon>
        <taxon>Aquificia</taxon>
        <taxon>Aquificales</taxon>
        <taxon>Aquificaceae</taxon>
        <taxon>Hydrogenivirga</taxon>
    </lineage>
</organism>
<dbReference type="InterPro" id="IPR036942">
    <property type="entry name" value="Beta-barrel_TonB_sf"/>
</dbReference>
<evidence type="ECO:0000256" key="6">
    <source>
        <dbReference type="ARBA" id="ARBA00023136"/>
    </source>
</evidence>